<dbReference type="InParanoid" id="E2BZA0"/>
<dbReference type="AlphaFoldDB" id="E2BZA0"/>
<feature type="non-terminal residue" evidence="1">
    <location>
        <position position="39"/>
    </location>
</feature>
<keyword evidence="2" id="KW-1185">Reference proteome</keyword>
<dbReference type="InterPro" id="IPR036397">
    <property type="entry name" value="RNaseH_sf"/>
</dbReference>
<evidence type="ECO:0008006" key="3">
    <source>
        <dbReference type="Google" id="ProtNLM"/>
    </source>
</evidence>
<sequence length="39" mass="4417">HITSQPPYSPDLSPCDFFPFPKLKNVLKGCHFGTLENIQ</sequence>
<dbReference type="Gene3D" id="3.30.420.10">
    <property type="entry name" value="Ribonuclease H-like superfamily/Ribonuclease H"/>
    <property type="match status" value="1"/>
</dbReference>
<dbReference type="Proteomes" id="UP000008237">
    <property type="component" value="Unassembled WGS sequence"/>
</dbReference>
<dbReference type="GO" id="GO:0003676">
    <property type="term" value="F:nucleic acid binding"/>
    <property type="evidence" value="ECO:0007669"/>
    <property type="project" value="InterPro"/>
</dbReference>
<gene>
    <name evidence="1" type="ORF">EAI_12161</name>
</gene>
<organism evidence="2">
    <name type="scientific">Harpegnathos saltator</name>
    <name type="common">Jerdon's jumping ant</name>
    <dbReference type="NCBI Taxonomy" id="610380"/>
    <lineage>
        <taxon>Eukaryota</taxon>
        <taxon>Metazoa</taxon>
        <taxon>Ecdysozoa</taxon>
        <taxon>Arthropoda</taxon>
        <taxon>Hexapoda</taxon>
        <taxon>Insecta</taxon>
        <taxon>Pterygota</taxon>
        <taxon>Neoptera</taxon>
        <taxon>Endopterygota</taxon>
        <taxon>Hymenoptera</taxon>
        <taxon>Apocrita</taxon>
        <taxon>Aculeata</taxon>
        <taxon>Formicoidea</taxon>
        <taxon>Formicidae</taxon>
        <taxon>Ponerinae</taxon>
        <taxon>Ponerini</taxon>
        <taxon>Harpegnathos</taxon>
    </lineage>
</organism>
<protein>
    <recommendedName>
        <fullName evidence="3">Histone-lysine N-methyltransferase SETMAR</fullName>
    </recommendedName>
</protein>
<name>E2BZA0_HARSA</name>
<reference evidence="1 2" key="1">
    <citation type="journal article" date="2010" name="Science">
        <title>Genomic comparison of the ants Camponotus floridanus and Harpegnathos saltator.</title>
        <authorList>
            <person name="Bonasio R."/>
            <person name="Zhang G."/>
            <person name="Ye C."/>
            <person name="Mutti N.S."/>
            <person name="Fang X."/>
            <person name="Qin N."/>
            <person name="Donahue G."/>
            <person name="Yang P."/>
            <person name="Li Q."/>
            <person name="Li C."/>
            <person name="Zhang P."/>
            <person name="Huang Z."/>
            <person name="Berger S.L."/>
            <person name="Reinberg D."/>
            <person name="Wang J."/>
            <person name="Liebig J."/>
        </authorList>
    </citation>
    <scope>NUCLEOTIDE SEQUENCE [LARGE SCALE GENOMIC DNA]</scope>
    <source>
        <strain evidence="1 2">R22 G/1</strain>
    </source>
</reference>
<feature type="non-terminal residue" evidence="1">
    <location>
        <position position="1"/>
    </location>
</feature>
<accession>E2BZA0</accession>
<evidence type="ECO:0000313" key="1">
    <source>
        <dbReference type="EMBL" id="EFN79006.1"/>
    </source>
</evidence>
<evidence type="ECO:0000313" key="2">
    <source>
        <dbReference type="Proteomes" id="UP000008237"/>
    </source>
</evidence>
<dbReference type="EMBL" id="GL451577">
    <property type="protein sequence ID" value="EFN79006.1"/>
    <property type="molecule type" value="Genomic_DNA"/>
</dbReference>
<proteinExistence type="predicted"/>